<proteinExistence type="predicted"/>
<dbReference type="EMBL" id="KF900616">
    <property type="protein sequence ID" value="AIF01258.1"/>
    <property type="molecule type" value="Genomic_DNA"/>
</dbReference>
<feature type="compositionally biased region" description="Polar residues" evidence="1">
    <location>
        <begin position="451"/>
        <end position="462"/>
    </location>
</feature>
<name>A0A075GI42_9EURY</name>
<dbReference type="InterPro" id="IPR015943">
    <property type="entry name" value="WD40/YVTN_repeat-like_dom_sf"/>
</dbReference>
<evidence type="ECO:0000259" key="3">
    <source>
        <dbReference type="Pfam" id="PF13360"/>
    </source>
</evidence>
<dbReference type="AlphaFoldDB" id="A0A075GI42"/>
<feature type="domain" description="Pyrrolo-quinoline quinone repeat" evidence="3">
    <location>
        <begin position="40"/>
        <end position="148"/>
    </location>
</feature>
<sequence>MPSKFVIFIVFFGLLIVPASTSLGHTVDPENAAWEFPPLQWTKDLESGYVSTAPVVVEEMLFVKVGGRSDSPGGPWDDGKGPGIYAFNTYTGEQIWRYEHTQSRSGFEISPPVFVYGFDMLINGWTSGNITAHNTSTGELLWMYETERISWGVTGKLMPVIGEPNVQDTIHISTETGVLGLSLNGTLLFQHTFPDNATGYRNGVGLAILSENFSIFSSTSGLLLATGDESGGFHSWEIDGSNFSSWDLNSILGASELKMRTPPFIMYPSHQNDTFGAGVIVQGSEGGELVNLQLNNESNLSVKNRVSLGIAPSIPVNLPNGVVVTGDLDSVKAHCFYNLTDCDNATVIDFGPVSGEPVLLGGNYNLGGMPLVVPHNTADGYWAGHLVWWGENNIESSLQWDWHPQKEGWLTAGVGGTTEVMAAANDASWLEVRYFDDDPNAPSIDSDEQQNSENQETKSNNPTVTGLPLLTELLVVMTLVLSTAGLAGGNMAAKRAGSLGILLVLLLLLPTLNLAWVTAVSDEGGDLETSREGFPEEWNDSQVVCFEYPEDLWWDEVGMTIFLDDDEGEIARLQGNNSRTCVGGLSEHQTIQTATVEAAQLAGFEYTWDSQPLGVFVEDIGPAEGGDGDRWWLYWVDGKHGNLAVNLQPITNASVVEWRFL</sequence>
<keyword evidence="2" id="KW-0472">Membrane</keyword>
<organism evidence="4">
    <name type="scientific">uncultured marine group II/III euryarchaeote KM3_144_H10</name>
    <dbReference type="NCBI Taxonomy" id="1457880"/>
    <lineage>
        <taxon>Archaea</taxon>
        <taxon>Methanobacteriati</taxon>
        <taxon>Methanobacteriota</taxon>
        <taxon>environmental samples</taxon>
    </lineage>
</organism>
<evidence type="ECO:0000256" key="1">
    <source>
        <dbReference type="SAM" id="MobiDB-lite"/>
    </source>
</evidence>
<feature type="transmembrane region" description="Helical" evidence="2">
    <location>
        <begin position="467"/>
        <end position="487"/>
    </location>
</feature>
<dbReference type="Gene3D" id="2.130.10.10">
    <property type="entry name" value="YVTN repeat-like/Quinoprotein amine dehydrogenase"/>
    <property type="match status" value="1"/>
</dbReference>
<evidence type="ECO:0000256" key="2">
    <source>
        <dbReference type="SAM" id="Phobius"/>
    </source>
</evidence>
<dbReference type="SMART" id="SM00564">
    <property type="entry name" value="PQQ"/>
    <property type="match status" value="2"/>
</dbReference>
<feature type="region of interest" description="Disordered" evidence="1">
    <location>
        <begin position="440"/>
        <end position="464"/>
    </location>
</feature>
<protein>
    <recommendedName>
        <fullName evidence="3">Pyrrolo-quinoline quinone repeat domain-containing protein</fullName>
    </recommendedName>
</protein>
<feature type="transmembrane region" description="Helical" evidence="2">
    <location>
        <begin position="499"/>
        <end position="519"/>
    </location>
</feature>
<reference evidence="4" key="1">
    <citation type="journal article" date="2014" name="Genome Biol. Evol.">
        <title>Pangenome evidence for extensive interdomain horizontal transfer affecting lineage core and shell genes in uncultured planktonic thaumarchaeota and euryarchaeota.</title>
        <authorList>
            <person name="Deschamps P."/>
            <person name="Zivanovic Y."/>
            <person name="Moreira D."/>
            <person name="Rodriguez-Valera F."/>
            <person name="Lopez-Garcia P."/>
        </authorList>
    </citation>
    <scope>NUCLEOTIDE SEQUENCE</scope>
</reference>
<keyword evidence="2" id="KW-0812">Transmembrane</keyword>
<dbReference type="SUPFAM" id="SSF50998">
    <property type="entry name" value="Quinoprotein alcohol dehydrogenase-like"/>
    <property type="match status" value="1"/>
</dbReference>
<dbReference type="InterPro" id="IPR018391">
    <property type="entry name" value="PQQ_b-propeller_rpt"/>
</dbReference>
<accession>A0A075GI42</accession>
<evidence type="ECO:0000313" key="4">
    <source>
        <dbReference type="EMBL" id="AIF01258.1"/>
    </source>
</evidence>
<dbReference type="InterPro" id="IPR011047">
    <property type="entry name" value="Quinoprotein_ADH-like_sf"/>
</dbReference>
<dbReference type="InterPro" id="IPR002372">
    <property type="entry name" value="PQQ_rpt_dom"/>
</dbReference>
<keyword evidence="2" id="KW-1133">Transmembrane helix</keyword>
<dbReference type="Pfam" id="PF13360">
    <property type="entry name" value="PQQ_2"/>
    <property type="match status" value="1"/>
</dbReference>